<comment type="caution">
    <text evidence="1">The sequence shown here is derived from an EMBL/GenBank/DDBJ whole genome shotgun (WGS) entry which is preliminary data.</text>
</comment>
<dbReference type="EMBL" id="CAKOAT010084599">
    <property type="protein sequence ID" value="CAH8316309.1"/>
    <property type="molecule type" value="Genomic_DNA"/>
</dbReference>
<accession>A0ABC8JDS7</accession>
<protein>
    <submittedName>
        <fullName evidence="1">Uncharacterized protein</fullName>
    </submittedName>
</protein>
<dbReference type="AlphaFoldDB" id="A0ABC8JDS7"/>
<organism evidence="1 2">
    <name type="scientific">Eruca vesicaria subsp. sativa</name>
    <name type="common">Garden rocket</name>
    <name type="synonym">Eruca sativa</name>
    <dbReference type="NCBI Taxonomy" id="29727"/>
    <lineage>
        <taxon>Eukaryota</taxon>
        <taxon>Viridiplantae</taxon>
        <taxon>Streptophyta</taxon>
        <taxon>Embryophyta</taxon>
        <taxon>Tracheophyta</taxon>
        <taxon>Spermatophyta</taxon>
        <taxon>Magnoliopsida</taxon>
        <taxon>eudicotyledons</taxon>
        <taxon>Gunneridae</taxon>
        <taxon>Pentapetalae</taxon>
        <taxon>rosids</taxon>
        <taxon>malvids</taxon>
        <taxon>Brassicales</taxon>
        <taxon>Brassicaceae</taxon>
        <taxon>Brassiceae</taxon>
        <taxon>Eruca</taxon>
    </lineage>
</organism>
<sequence>MASEGKKAMRKRPLDTLPTFSYGAFAALLCVFKARRCWLDPLPSLVYLHPPSCWNKLVPAHFGLPLVELCWYYHPGTNRNM</sequence>
<name>A0ABC8JDS7_ERUVS</name>
<evidence type="ECO:0000313" key="1">
    <source>
        <dbReference type="EMBL" id="CAH8316309.1"/>
    </source>
</evidence>
<evidence type="ECO:0000313" key="2">
    <source>
        <dbReference type="Proteomes" id="UP001642260"/>
    </source>
</evidence>
<dbReference type="Proteomes" id="UP001642260">
    <property type="component" value="Unassembled WGS sequence"/>
</dbReference>
<keyword evidence="2" id="KW-1185">Reference proteome</keyword>
<gene>
    <name evidence="1" type="ORF">ERUC_LOCUS7643</name>
</gene>
<reference evidence="1 2" key="1">
    <citation type="submission" date="2022-03" db="EMBL/GenBank/DDBJ databases">
        <authorList>
            <person name="Macdonald S."/>
            <person name="Ahmed S."/>
            <person name="Newling K."/>
        </authorList>
    </citation>
    <scope>NUCLEOTIDE SEQUENCE [LARGE SCALE GENOMIC DNA]</scope>
</reference>
<proteinExistence type="predicted"/>